<dbReference type="EMBL" id="LQYW01000115">
    <property type="protein sequence ID" value="KYD26967.1"/>
    <property type="molecule type" value="Genomic_DNA"/>
</dbReference>
<evidence type="ECO:0008006" key="3">
    <source>
        <dbReference type="Google" id="ProtNLM"/>
    </source>
</evidence>
<organism evidence="1 2">
    <name type="scientific">Parageobacillus toebii</name>
    <dbReference type="NCBI Taxonomy" id="153151"/>
    <lineage>
        <taxon>Bacteria</taxon>
        <taxon>Bacillati</taxon>
        <taxon>Bacillota</taxon>
        <taxon>Bacilli</taxon>
        <taxon>Bacillales</taxon>
        <taxon>Anoxybacillaceae</taxon>
        <taxon>Parageobacillus</taxon>
    </lineage>
</organism>
<sequence>MTLAYYYSLLRKKEEELQRVYRCEAKLLNSQAEFQAYQRFVMEPELSSNTWDGKKAEKFQQIRNEDMLESYQDIIEQQFSVVFDQLSSKANDIKEEIYLIRQMIAQLEAQQAEQ</sequence>
<dbReference type="PATRIC" id="fig|153151.4.peg.591"/>
<dbReference type="Proteomes" id="UP000075324">
    <property type="component" value="Unassembled WGS sequence"/>
</dbReference>
<reference evidence="1 2" key="1">
    <citation type="submission" date="2016-01" db="EMBL/GenBank/DDBJ databases">
        <title>Draft Genome Sequences of Seven Thermophilic Sporeformers Isolated from Foods.</title>
        <authorList>
            <person name="Berendsen E.M."/>
            <person name="Wells-Bennik M.H."/>
            <person name="Krawcyk A.O."/>
            <person name="De Jong A."/>
            <person name="Holsappel S."/>
            <person name="Eijlander R.T."/>
            <person name="Kuipers O.P."/>
        </authorList>
    </citation>
    <scope>NUCLEOTIDE SEQUENCE [LARGE SCALE GENOMIC DNA]</scope>
    <source>
        <strain evidence="1 2">B4110</strain>
    </source>
</reference>
<gene>
    <name evidence="1" type="ORF">B4110_1912</name>
</gene>
<proteinExistence type="predicted"/>
<protein>
    <recommendedName>
        <fullName evidence="3">DUF5082 domain-containing protein</fullName>
    </recommendedName>
</protein>
<accession>A0A150MRA6</accession>
<evidence type="ECO:0000313" key="1">
    <source>
        <dbReference type="EMBL" id="KYD26967.1"/>
    </source>
</evidence>
<evidence type="ECO:0000313" key="2">
    <source>
        <dbReference type="Proteomes" id="UP000075324"/>
    </source>
</evidence>
<comment type="caution">
    <text evidence="1">The sequence shown here is derived from an EMBL/GenBank/DDBJ whole genome shotgun (WGS) entry which is preliminary data.</text>
</comment>
<dbReference type="AlphaFoldDB" id="A0A150MRA6"/>
<name>A0A150MRA6_9BACL</name>